<dbReference type="RefSeq" id="XP_018227461.1">
    <property type="nucleotide sequence ID" value="XM_018372123.1"/>
</dbReference>
<dbReference type="GeneID" id="28938326"/>
<evidence type="ECO:0000313" key="3">
    <source>
        <dbReference type="Proteomes" id="UP000054454"/>
    </source>
</evidence>
<protein>
    <submittedName>
        <fullName evidence="2">Uncharacterized protein</fullName>
    </submittedName>
</protein>
<dbReference type="AlphaFoldDB" id="A0A0W4ZR72"/>
<comment type="caution">
    <text evidence="2">The sequence shown here is derived from an EMBL/GenBank/DDBJ whole genome shotgun (WGS) entry which is preliminary data.</text>
</comment>
<accession>A0A0W4ZR72</accession>
<organism evidence="2 3">
    <name type="scientific">Pneumocystis carinii (strain B80)</name>
    <name type="common">Rat pneumocystis pneumonia agent</name>
    <name type="synonym">Pneumocystis carinii f. sp. carinii</name>
    <dbReference type="NCBI Taxonomy" id="1408658"/>
    <lineage>
        <taxon>Eukaryota</taxon>
        <taxon>Fungi</taxon>
        <taxon>Dikarya</taxon>
        <taxon>Ascomycota</taxon>
        <taxon>Taphrinomycotina</taxon>
        <taxon>Pneumocystomycetes</taxon>
        <taxon>Pneumocystaceae</taxon>
        <taxon>Pneumocystis</taxon>
    </lineage>
</organism>
<keyword evidence="1" id="KW-1133">Transmembrane helix</keyword>
<gene>
    <name evidence="2" type="ORF">T552_04072</name>
</gene>
<sequence>MPILFKITLFYYTDFLLIIWCTKFHQQMRYFSFKDYFLQRIIIVLGNIKHFLCKRQFVFIAINMANNLNNLGRISLILFMANLDYFVAIALVSVLLNSFAYVRVNAYEDINYCILIF</sequence>
<proteinExistence type="predicted"/>
<feature type="transmembrane region" description="Helical" evidence="1">
    <location>
        <begin position="7"/>
        <end position="25"/>
    </location>
</feature>
<keyword evidence="3" id="KW-1185">Reference proteome</keyword>
<name>A0A0W4ZR72_PNEC8</name>
<dbReference type="VEuPathDB" id="FungiDB:T552_04072"/>
<reference evidence="3" key="1">
    <citation type="journal article" date="2016" name="Nat. Commun.">
        <title>Genome analysis of three Pneumocystis species reveals adaptation mechanisms to life exclusively in mammalian hosts.</title>
        <authorList>
            <person name="Ma L."/>
            <person name="Chen Z."/>
            <person name="Huang D.W."/>
            <person name="Kutty G."/>
            <person name="Ishihara M."/>
            <person name="Wang H."/>
            <person name="Abouelleil A."/>
            <person name="Bishop L."/>
            <person name="Davey E."/>
            <person name="Deng R."/>
            <person name="Deng X."/>
            <person name="Fan L."/>
            <person name="Fantoni G."/>
            <person name="Fitzgerald M."/>
            <person name="Gogineni E."/>
            <person name="Goldberg J.M."/>
            <person name="Handley G."/>
            <person name="Hu X."/>
            <person name="Huber C."/>
            <person name="Jiao X."/>
            <person name="Jones K."/>
            <person name="Levin J.Z."/>
            <person name="Liu Y."/>
            <person name="Macdonald P."/>
            <person name="Melnikov A."/>
            <person name="Raley C."/>
            <person name="Sassi M."/>
            <person name="Sherman B.T."/>
            <person name="Song X."/>
            <person name="Sykes S."/>
            <person name="Tran B."/>
            <person name="Walsh L."/>
            <person name="Xia Y."/>
            <person name="Yang J."/>
            <person name="Young S."/>
            <person name="Zeng Q."/>
            <person name="Zheng X."/>
            <person name="Stephens R."/>
            <person name="Nusbaum C."/>
            <person name="Birren B.W."/>
            <person name="Azadi P."/>
            <person name="Lempicki R.A."/>
            <person name="Cuomo C.A."/>
            <person name="Kovacs J.A."/>
        </authorList>
    </citation>
    <scope>NUCLEOTIDE SEQUENCE [LARGE SCALE GENOMIC DNA]</scope>
    <source>
        <strain evidence="3">B80</strain>
    </source>
</reference>
<evidence type="ECO:0000256" key="1">
    <source>
        <dbReference type="SAM" id="Phobius"/>
    </source>
</evidence>
<dbReference type="EMBL" id="LFVZ01000002">
    <property type="protein sequence ID" value="KTW30865.1"/>
    <property type="molecule type" value="Genomic_DNA"/>
</dbReference>
<feature type="transmembrane region" description="Helical" evidence="1">
    <location>
        <begin position="37"/>
        <end position="53"/>
    </location>
</feature>
<keyword evidence="1" id="KW-0472">Membrane</keyword>
<keyword evidence="1" id="KW-0812">Transmembrane</keyword>
<feature type="transmembrane region" description="Helical" evidence="1">
    <location>
        <begin position="74"/>
        <end position="96"/>
    </location>
</feature>
<evidence type="ECO:0000313" key="2">
    <source>
        <dbReference type="EMBL" id="KTW30865.1"/>
    </source>
</evidence>
<dbReference type="Proteomes" id="UP000054454">
    <property type="component" value="Unassembled WGS sequence"/>
</dbReference>